<evidence type="ECO:0000256" key="2">
    <source>
        <dbReference type="ARBA" id="ARBA00022695"/>
    </source>
</evidence>
<dbReference type="Pfam" id="PF17917">
    <property type="entry name" value="RT_RNaseH"/>
    <property type="match status" value="1"/>
</dbReference>
<dbReference type="PANTHER" id="PTHR48475">
    <property type="entry name" value="RIBONUCLEASE H"/>
    <property type="match status" value="1"/>
</dbReference>
<dbReference type="PANTHER" id="PTHR48475:SF2">
    <property type="entry name" value="RIBONUCLEASE H"/>
    <property type="match status" value="1"/>
</dbReference>
<dbReference type="GO" id="GO:0003964">
    <property type="term" value="F:RNA-directed DNA polymerase activity"/>
    <property type="evidence" value="ECO:0007669"/>
    <property type="project" value="UniProtKB-KW"/>
</dbReference>
<proteinExistence type="predicted"/>
<dbReference type="InterPro" id="IPR043502">
    <property type="entry name" value="DNA/RNA_pol_sf"/>
</dbReference>
<dbReference type="AlphaFoldDB" id="A0AAV3P7B5"/>
<evidence type="ECO:0000256" key="4">
    <source>
        <dbReference type="ARBA" id="ARBA00022759"/>
    </source>
</evidence>
<reference evidence="8 9" key="1">
    <citation type="submission" date="2024-01" db="EMBL/GenBank/DDBJ databases">
        <title>The complete chloroplast genome sequence of Lithospermum erythrorhizon: insights into the phylogenetic relationship among Boraginaceae species and the maternal lineages of purple gromwells.</title>
        <authorList>
            <person name="Okada T."/>
            <person name="Watanabe K."/>
        </authorList>
    </citation>
    <scope>NUCLEOTIDE SEQUENCE [LARGE SCALE GENOMIC DNA]</scope>
</reference>
<evidence type="ECO:0000313" key="9">
    <source>
        <dbReference type="Proteomes" id="UP001454036"/>
    </source>
</evidence>
<evidence type="ECO:0000256" key="6">
    <source>
        <dbReference type="ARBA" id="ARBA00022918"/>
    </source>
</evidence>
<dbReference type="EMBL" id="BAABME010001024">
    <property type="protein sequence ID" value="GAA0147073.1"/>
    <property type="molecule type" value="Genomic_DNA"/>
</dbReference>
<protein>
    <recommendedName>
        <fullName evidence="7">Reverse transcriptase RNase H-like domain-containing protein</fullName>
    </recommendedName>
</protein>
<evidence type="ECO:0000256" key="5">
    <source>
        <dbReference type="ARBA" id="ARBA00022801"/>
    </source>
</evidence>
<evidence type="ECO:0000313" key="8">
    <source>
        <dbReference type="EMBL" id="GAA0147073.1"/>
    </source>
</evidence>
<organism evidence="8 9">
    <name type="scientific">Lithospermum erythrorhizon</name>
    <name type="common">Purple gromwell</name>
    <name type="synonym">Lithospermum officinale var. erythrorhizon</name>
    <dbReference type="NCBI Taxonomy" id="34254"/>
    <lineage>
        <taxon>Eukaryota</taxon>
        <taxon>Viridiplantae</taxon>
        <taxon>Streptophyta</taxon>
        <taxon>Embryophyta</taxon>
        <taxon>Tracheophyta</taxon>
        <taxon>Spermatophyta</taxon>
        <taxon>Magnoliopsida</taxon>
        <taxon>eudicotyledons</taxon>
        <taxon>Gunneridae</taxon>
        <taxon>Pentapetalae</taxon>
        <taxon>asterids</taxon>
        <taxon>lamiids</taxon>
        <taxon>Boraginales</taxon>
        <taxon>Boraginaceae</taxon>
        <taxon>Boraginoideae</taxon>
        <taxon>Lithospermeae</taxon>
        <taxon>Lithospermum</taxon>
    </lineage>
</organism>
<name>A0AAV3P7B5_LITER</name>
<dbReference type="GO" id="GO:0016787">
    <property type="term" value="F:hydrolase activity"/>
    <property type="evidence" value="ECO:0007669"/>
    <property type="project" value="UniProtKB-KW"/>
</dbReference>
<dbReference type="InterPro" id="IPR041373">
    <property type="entry name" value="RT_RNaseH"/>
</dbReference>
<evidence type="ECO:0000256" key="1">
    <source>
        <dbReference type="ARBA" id="ARBA00022679"/>
    </source>
</evidence>
<dbReference type="SUPFAM" id="SSF56672">
    <property type="entry name" value="DNA/RNA polymerases"/>
    <property type="match status" value="1"/>
</dbReference>
<keyword evidence="9" id="KW-1185">Reference proteome</keyword>
<keyword evidence="4" id="KW-0255">Endonuclease</keyword>
<keyword evidence="3" id="KW-0540">Nuclease</keyword>
<keyword evidence="1" id="KW-0808">Transferase</keyword>
<keyword evidence="6" id="KW-0695">RNA-directed DNA polymerase</keyword>
<dbReference type="Proteomes" id="UP001454036">
    <property type="component" value="Unassembled WGS sequence"/>
</dbReference>
<comment type="caution">
    <text evidence="8">The sequence shown here is derived from an EMBL/GenBank/DDBJ whole genome shotgun (WGS) entry which is preliminary data.</text>
</comment>
<sequence length="152" mass="17322">MSYNCTWLFSESALSSVLIREEDKVQRPVYYVSRVIRGVETRYYMTKKLVFALIVATRKLKPYFEAHLVEVITNQPLRKILENPSRSGRIVKWAIELSELTFGTNPGLASKHKLWLTSWWSVPGGSDRRDGNGQHGRKCGAASLDAICGWCE</sequence>
<feature type="domain" description="Reverse transcriptase RNase H-like" evidence="7">
    <location>
        <begin position="10"/>
        <end position="99"/>
    </location>
</feature>
<evidence type="ECO:0000259" key="7">
    <source>
        <dbReference type="Pfam" id="PF17917"/>
    </source>
</evidence>
<accession>A0AAV3P7B5</accession>
<dbReference type="GO" id="GO:0004519">
    <property type="term" value="F:endonuclease activity"/>
    <property type="evidence" value="ECO:0007669"/>
    <property type="project" value="UniProtKB-KW"/>
</dbReference>
<gene>
    <name evidence="8" type="ORF">LIER_06864</name>
</gene>
<keyword evidence="2" id="KW-0548">Nucleotidyltransferase</keyword>
<keyword evidence="5" id="KW-0378">Hydrolase</keyword>
<evidence type="ECO:0000256" key="3">
    <source>
        <dbReference type="ARBA" id="ARBA00022722"/>
    </source>
</evidence>